<dbReference type="InterPro" id="IPR001599">
    <property type="entry name" value="Macroglobln_a2"/>
</dbReference>
<dbReference type="Gene3D" id="2.20.130.20">
    <property type="match status" value="1"/>
</dbReference>
<dbReference type="Pfam" id="PF00207">
    <property type="entry name" value="A2M"/>
    <property type="match status" value="1"/>
</dbReference>
<dbReference type="PROSITE" id="PS51257">
    <property type="entry name" value="PROKAR_LIPOPROTEIN"/>
    <property type="match status" value="1"/>
</dbReference>
<dbReference type="InterPro" id="IPR014756">
    <property type="entry name" value="Ig_E-set"/>
</dbReference>
<reference evidence="17 18" key="1">
    <citation type="submission" date="2024-04" db="EMBL/GenBank/DDBJ databases">
        <authorList>
            <person name="Rising A."/>
            <person name="Reimegard J."/>
            <person name="Sonavane S."/>
            <person name="Akerstrom W."/>
            <person name="Nylinder S."/>
            <person name="Hedman E."/>
            <person name="Kallberg Y."/>
        </authorList>
    </citation>
    <scope>NUCLEOTIDE SEQUENCE [LARGE SCALE GENOMIC DNA]</scope>
</reference>
<dbReference type="SMART" id="SM01361">
    <property type="entry name" value="A2M_recep"/>
    <property type="match status" value="1"/>
</dbReference>
<dbReference type="Gene3D" id="2.60.40.1940">
    <property type="match status" value="1"/>
</dbReference>
<feature type="domain" description="Alpha-2-macroglobulin" evidence="15">
    <location>
        <begin position="812"/>
        <end position="902"/>
    </location>
</feature>
<dbReference type="InterPro" id="IPR002890">
    <property type="entry name" value="MG2"/>
</dbReference>
<keyword evidence="5 13" id="KW-0732">Signal</keyword>
<keyword evidence="3" id="KW-0964">Secreted</keyword>
<feature type="compositionally biased region" description="Basic and acidic residues" evidence="12">
    <location>
        <begin position="791"/>
        <end position="802"/>
    </location>
</feature>
<dbReference type="Pfam" id="PF01835">
    <property type="entry name" value="MG2"/>
    <property type="match status" value="1"/>
</dbReference>
<dbReference type="SMART" id="SM01419">
    <property type="entry name" value="Thiol-ester_cl"/>
    <property type="match status" value="1"/>
</dbReference>
<evidence type="ECO:0000256" key="12">
    <source>
        <dbReference type="SAM" id="MobiDB-lite"/>
    </source>
</evidence>
<comment type="similarity">
    <text evidence="2">Belongs to the protease inhibitor I39 (alpha-2-macroglobulin) family.</text>
</comment>
<protein>
    <recommendedName>
        <fullName evidence="11">TEP1-F</fullName>
    </recommendedName>
</protein>
<dbReference type="FunFam" id="2.60.40.1930:FF:000001">
    <property type="entry name" value="CD109 isoform 3"/>
    <property type="match status" value="1"/>
</dbReference>
<keyword evidence="6" id="KW-0722">Serine protease inhibitor</keyword>
<comment type="subunit">
    <text evidence="10">Heterodimer of a TEP1-N chain and an TEP1-C chain non-covalently linked. Forms a complex composed of TEP1-N and TEP1-C heterodimer, LRIM1 and APL1C; the interaction stabilizes TEP1-N and TEP1-C heterodimer, prevents its binding to tissues while circulating in the hemolymph and protects the thioester bond from hydrolysis. Mature TEP1 and to a lesser extent full-length TEP1 interact with SPCLIP1; the interaction is induced by microbial infection.</text>
</comment>
<dbReference type="InterPro" id="IPR050473">
    <property type="entry name" value="A2M/Complement_sys"/>
</dbReference>
<evidence type="ECO:0000256" key="7">
    <source>
        <dbReference type="ARBA" id="ARBA00023157"/>
    </source>
</evidence>
<organism evidence="17 18">
    <name type="scientific">Larinioides sclopetarius</name>
    <dbReference type="NCBI Taxonomy" id="280406"/>
    <lineage>
        <taxon>Eukaryota</taxon>
        <taxon>Metazoa</taxon>
        <taxon>Ecdysozoa</taxon>
        <taxon>Arthropoda</taxon>
        <taxon>Chelicerata</taxon>
        <taxon>Arachnida</taxon>
        <taxon>Araneae</taxon>
        <taxon>Araneomorphae</taxon>
        <taxon>Entelegynae</taxon>
        <taxon>Araneoidea</taxon>
        <taxon>Araneidae</taxon>
        <taxon>Larinioides</taxon>
    </lineage>
</organism>
<evidence type="ECO:0000256" key="11">
    <source>
        <dbReference type="ARBA" id="ARBA00078071"/>
    </source>
</evidence>
<dbReference type="SMART" id="SM01360">
    <property type="entry name" value="A2M"/>
    <property type="match status" value="1"/>
</dbReference>
<dbReference type="Pfam" id="PF17791">
    <property type="entry name" value="MG3"/>
    <property type="match status" value="1"/>
</dbReference>
<feature type="domain" description="Alpha-2-macroglobulin bait region" evidence="14">
    <location>
        <begin position="492"/>
        <end position="655"/>
    </location>
</feature>
<dbReference type="Gene3D" id="2.60.40.690">
    <property type="entry name" value="Alpha-macroglobulin, receptor-binding domain"/>
    <property type="match status" value="1"/>
</dbReference>
<keyword evidence="4" id="KW-0646">Protease inhibitor</keyword>
<name>A0AAV2BS91_9ARAC</name>
<dbReference type="CDD" id="cd02897">
    <property type="entry name" value="A2M_2"/>
    <property type="match status" value="1"/>
</dbReference>
<evidence type="ECO:0000256" key="8">
    <source>
        <dbReference type="ARBA" id="ARBA00023180"/>
    </source>
</evidence>
<dbReference type="GO" id="GO:0005615">
    <property type="term" value="C:extracellular space"/>
    <property type="evidence" value="ECO:0007669"/>
    <property type="project" value="InterPro"/>
</dbReference>
<proteinExistence type="inferred from homology"/>
<evidence type="ECO:0000259" key="14">
    <source>
        <dbReference type="SMART" id="SM01359"/>
    </source>
</evidence>
<dbReference type="PANTHER" id="PTHR11412:SF171">
    <property type="entry name" value="PREGNANCY ZONE PROTEIN-LIKE PROTEIN"/>
    <property type="match status" value="1"/>
</dbReference>
<dbReference type="SMART" id="SM01359">
    <property type="entry name" value="A2M_N_2"/>
    <property type="match status" value="1"/>
</dbReference>
<comment type="subcellular location">
    <subcellularLocation>
        <location evidence="1">Secreted</location>
    </subcellularLocation>
</comment>
<dbReference type="Gene3D" id="2.60.40.1930">
    <property type="match status" value="2"/>
</dbReference>
<dbReference type="InterPro" id="IPR041813">
    <property type="entry name" value="A2M_TED"/>
</dbReference>
<keyword evidence="18" id="KW-1185">Reference proteome</keyword>
<feature type="signal peptide" evidence="13">
    <location>
        <begin position="1"/>
        <end position="22"/>
    </location>
</feature>
<evidence type="ECO:0000256" key="2">
    <source>
        <dbReference type="ARBA" id="ARBA00010952"/>
    </source>
</evidence>
<dbReference type="Pfam" id="PF17789">
    <property type="entry name" value="MG4"/>
    <property type="match status" value="1"/>
</dbReference>
<evidence type="ECO:0000256" key="6">
    <source>
        <dbReference type="ARBA" id="ARBA00022900"/>
    </source>
</evidence>
<evidence type="ECO:0000259" key="16">
    <source>
        <dbReference type="SMART" id="SM01361"/>
    </source>
</evidence>
<comment type="function">
    <text evidence="9">Binds covalently through a thioester bond to the pathogen surface resulting in pathogen clearance.</text>
</comment>
<evidence type="ECO:0000259" key="15">
    <source>
        <dbReference type="SMART" id="SM01360"/>
    </source>
</evidence>
<evidence type="ECO:0000256" key="1">
    <source>
        <dbReference type="ARBA" id="ARBA00004613"/>
    </source>
</evidence>
<evidence type="ECO:0000256" key="13">
    <source>
        <dbReference type="SAM" id="SignalP"/>
    </source>
</evidence>
<dbReference type="Gene3D" id="1.50.10.20">
    <property type="match status" value="1"/>
</dbReference>
<dbReference type="GO" id="GO:0004867">
    <property type="term" value="F:serine-type endopeptidase inhibitor activity"/>
    <property type="evidence" value="ECO:0007669"/>
    <property type="project" value="UniProtKB-KW"/>
</dbReference>
<evidence type="ECO:0000256" key="3">
    <source>
        <dbReference type="ARBA" id="ARBA00022525"/>
    </source>
</evidence>
<dbReference type="InterPro" id="IPR036595">
    <property type="entry name" value="A-macroglobulin_rcpt-bd_sf"/>
</dbReference>
<dbReference type="InterPro" id="IPR008930">
    <property type="entry name" value="Terpenoid_cyclase/PrenylTrfase"/>
</dbReference>
<dbReference type="EMBL" id="CAXIEN010000486">
    <property type="protein sequence ID" value="CAL1299138.1"/>
    <property type="molecule type" value="Genomic_DNA"/>
</dbReference>
<dbReference type="SUPFAM" id="SSF49410">
    <property type="entry name" value="Alpha-macroglobulin receptor domain"/>
    <property type="match status" value="2"/>
</dbReference>
<evidence type="ECO:0000256" key="10">
    <source>
        <dbReference type="ARBA" id="ARBA00063781"/>
    </source>
</evidence>
<dbReference type="Pfam" id="PF07677">
    <property type="entry name" value="A2M_recep"/>
    <property type="match status" value="1"/>
</dbReference>
<dbReference type="PROSITE" id="PS00477">
    <property type="entry name" value="ALPHA_2_MACROGLOBULIN"/>
    <property type="match status" value="1"/>
</dbReference>
<dbReference type="InterPro" id="IPR040839">
    <property type="entry name" value="MG4"/>
</dbReference>
<dbReference type="InterPro" id="IPR047565">
    <property type="entry name" value="Alpha-macroglob_thiol-ester_cl"/>
</dbReference>
<feature type="domain" description="Alpha-macroglobulin receptor-binding" evidence="16">
    <location>
        <begin position="1429"/>
        <end position="1557"/>
    </location>
</feature>
<evidence type="ECO:0000256" key="9">
    <source>
        <dbReference type="ARBA" id="ARBA00057615"/>
    </source>
</evidence>
<dbReference type="Pfam" id="PF07678">
    <property type="entry name" value="TED_complement"/>
    <property type="match status" value="1"/>
</dbReference>
<accession>A0AAV2BS91</accession>
<dbReference type="SUPFAM" id="SSF81296">
    <property type="entry name" value="E set domains"/>
    <property type="match status" value="1"/>
</dbReference>
<gene>
    <name evidence="17" type="ORF">LARSCL_LOCUS21171</name>
</gene>
<evidence type="ECO:0000256" key="5">
    <source>
        <dbReference type="ARBA" id="ARBA00022729"/>
    </source>
</evidence>
<dbReference type="SUPFAM" id="SSF48239">
    <property type="entry name" value="Terpenoid cyclases/Protein prenyltransferases"/>
    <property type="match status" value="1"/>
</dbReference>
<dbReference type="Gene3D" id="2.60.40.10">
    <property type="entry name" value="Immunoglobulins"/>
    <property type="match status" value="2"/>
</dbReference>
<dbReference type="InterPro" id="IPR009048">
    <property type="entry name" value="A-macroglobulin_rcpt-bd"/>
</dbReference>
<comment type="caution">
    <text evidence="17">The sequence shown here is derived from an EMBL/GenBank/DDBJ whole genome shotgun (WGS) entry which is preliminary data.</text>
</comment>
<feature type="region of interest" description="Disordered" evidence="12">
    <location>
        <begin position="773"/>
        <end position="802"/>
    </location>
</feature>
<evidence type="ECO:0000256" key="4">
    <source>
        <dbReference type="ARBA" id="ARBA00022690"/>
    </source>
</evidence>
<dbReference type="InterPro" id="IPR013783">
    <property type="entry name" value="Ig-like_fold"/>
</dbReference>
<keyword evidence="7" id="KW-1015">Disulfide bond</keyword>
<evidence type="ECO:0000313" key="18">
    <source>
        <dbReference type="Proteomes" id="UP001497382"/>
    </source>
</evidence>
<sequence length="1859" mass="207719">MRTLGVLLAYLIPLCALGSCDSERGFVLTCPKHLNAGTTEHLSFTVVNEAHSGTVNVKIVDWDTDEVLAQADFIAVNHCPFYPTSPYNFAVCRDFSEMNLWVEIDIPPVPKDVRAKLRVSGVFSGGYKIEGEKEVLVRHASVVTFVQTDKPIYKPGQIVKFRVLPLDNHLKPLDRKKKGRVWIQDPSDVIMAEWGNLAFHKGIIQLELPLSPEPPLGTWSIGTVIDETTTYHQTFQVQKYVLPKFEVKVKPPPFVMADANIIPVEVCAWYTYGKKVDGTFKVKVSYKRHSWEKKNRAIPSIKYSGLISGCETINIHTHDLLMQTHEYGYRTLNFFAVVTENGTEAEGNASALLDITHSPLQLTFLGQEEGQPDYFKPSLPYFGQVLVSKPDGMPVANEKVEICAHYYDKGPSFYNPPAPKERRCHLFTTDKQGMISFSVAPCTSDILKIALVAEAVSYEPVQYHPGVWREKLVRPSATLELRAWYSPSGNYMQIQPVFEEMECDSRVALMVRFTLEKDVSVQFFHLVMARGRLVQQGSHQRFYYDMDHKKAKYDLPAPRPANNTEHPEFGEFLLAFEPRATMAPLARVLMFYVRDDGEIVADARVFKIEQCFKNKVNLHFRHEQQYPSTEATMLLTATPSSLCGIGLVDKSVRLHKQEEQFTKENIFKAMELFDVGKGDRPRQVTDEFCVRGSSGLKLTPRSFDGLFTPLSSKTSHHVDTIMAFEEAGMVVMTDLKLESRPCVDVQPVAISFNMEDDRRFRIDLSKDSGVEPPGSAVVFPRGPTPQVRETVPAKEPPKPNEADEIRNYFPETWLWEMHSVGSSGQLVVKRQLPHTITQWVGGAVCVSFKTGLGLWEDTSITAFQPFFVSFNLPYSVVRGEVLPLVVTVFNYLSECLPIKLSLEPSEEYRILSESRWQRLCVCGGQSRSHRFSLEPRVLGRVNVTVYGFSLEDDDEAVCGNEVTARLSARDAVSKQLLVEAEGFPKEEVFNYFVCPKKTNGTFATEVDLLLPEDVVNGSARAFVSVTGDLLGPALNGLSHLVKLPVGCGEQNMVLFAPNIFVLQYLTAIGRASEKVREDCLHNMNIGYQRQMRYRHKDGSFSAFGPSDPEGSMWLTAFVMRSMGQARRLMDLPSYDLVATANYILSRQFENGCFEPSGRILNKAMKGGLIDGETSLAPLTAYVLISLMESGTQAPDRESIRNGLRCLETEQNPNTYTLALFAYATTLAQAKRAAQHYLNKLEERAILRGGHKYWDAPPGEGGSKAVNVEIAGYYILSRTKLEGAKSVPSVLPVVRWIVQQRNSRGGFVSTQDTVIGLQALAQYSALQLSTPRDIGLVVESDDLVQGFKVDEYNKLVTQAARIPVLPAVVDLQAVGEGCALVQFTLRYNVEKVSGSEALDLSVTAVRMGSSVCNLPRLDICIRYKIPDQKTNMAVVSVKMPSGFLPDDWSLHEVKLCLTNAFVAELRIEPGTLRLEVQYANHYTKGISPCTELQSDPEVQLKRHELDGNRVNLYFYELTNDPKCFKFFIKSDTEVEEMHASTVKLFDYYQPDLEISKDFTIPTSCSNPSLPDIPEFPLPTFPIETEETYSILPVPAIEHASTTRPMLDCDESVTEVPNMAQPTGLGTETAAPNDTFTHHITEETSATASGMPEVVSTEGLFLETTLSSSEGQVDEQADDANLHQKKDNTSHLVNFVDVGQDLDFPEGIEGNVPVSVLPTLVETTTSEAATEAAPSCPMCTTQFPEDFNDLYCNSAFALRVVVRDGRAGTVKILQDISYFLPHSKQMKKFAKLEYDQECACSQLREKGSTHFIMGTPTDLWSSELEKHRIRLTSQVRVISTPPKSLQLELLKTARKTCSSDP</sequence>
<dbReference type="Proteomes" id="UP001497382">
    <property type="component" value="Unassembled WGS sequence"/>
</dbReference>
<dbReference type="Gene3D" id="2.60.120.1540">
    <property type="match status" value="1"/>
</dbReference>
<dbReference type="InterPro" id="IPR011625">
    <property type="entry name" value="A2M_N_BRD"/>
</dbReference>
<dbReference type="InterPro" id="IPR041555">
    <property type="entry name" value="MG3"/>
</dbReference>
<keyword evidence="8" id="KW-0325">Glycoprotein</keyword>
<dbReference type="InterPro" id="IPR019742">
    <property type="entry name" value="MacrogloblnA2_CS"/>
</dbReference>
<feature type="chain" id="PRO_5043617926" description="TEP1-F" evidence="13">
    <location>
        <begin position="23"/>
        <end position="1859"/>
    </location>
</feature>
<evidence type="ECO:0000313" key="17">
    <source>
        <dbReference type="EMBL" id="CAL1299138.1"/>
    </source>
</evidence>
<dbReference type="PANTHER" id="PTHR11412">
    <property type="entry name" value="MACROGLOBULIN / COMPLEMENT"/>
    <property type="match status" value="1"/>
</dbReference>
<dbReference type="Pfam" id="PF07703">
    <property type="entry name" value="A2M_BRD"/>
    <property type="match status" value="1"/>
</dbReference>
<dbReference type="InterPro" id="IPR011626">
    <property type="entry name" value="Alpha-macroglobulin_TED"/>
</dbReference>